<evidence type="ECO:0000256" key="3">
    <source>
        <dbReference type="HAMAP-Rule" id="MF_00187"/>
    </source>
</evidence>
<dbReference type="PIRSF" id="PIRSF015626">
    <property type="entry name" value="FdhD"/>
    <property type="match status" value="1"/>
</dbReference>
<dbReference type="Pfam" id="PF02634">
    <property type="entry name" value="FdhD-NarQ"/>
    <property type="match status" value="1"/>
</dbReference>
<comment type="caution">
    <text evidence="3">Lacks conserved residue(s) required for the propagation of feature annotation.</text>
</comment>
<protein>
    <recommendedName>
        <fullName evidence="3">Sulfur carrier protein FdhD</fullName>
    </recommendedName>
</protein>
<comment type="caution">
    <text evidence="4">The sequence shown here is derived from an EMBL/GenBank/DDBJ whole genome shotgun (WGS) entry which is preliminary data.</text>
</comment>
<keyword evidence="4" id="KW-0808">Transferase</keyword>
<dbReference type="Gene3D" id="3.10.20.10">
    <property type="match status" value="1"/>
</dbReference>
<dbReference type="HAMAP" id="MF_00187">
    <property type="entry name" value="FdhD"/>
    <property type="match status" value="1"/>
</dbReference>
<comment type="similarity">
    <text evidence="3">Belongs to the FdhD family.</text>
</comment>
<keyword evidence="1 3" id="KW-0963">Cytoplasm</keyword>
<gene>
    <name evidence="3 4" type="primary">fdhD</name>
    <name evidence="4" type="ORF">EC580_08930</name>
</gene>
<dbReference type="Gene3D" id="3.40.140.10">
    <property type="entry name" value="Cytidine Deaminase, domain 2"/>
    <property type="match status" value="1"/>
</dbReference>
<dbReference type="GO" id="GO:0016783">
    <property type="term" value="F:sulfurtransferase activity"/>
    <property type="evidence" value="ECO:0007669"/>
    <property type="project" value="InterPro"/>
</dbReference>
<dbReference type="OrthoDB" id="3197277at2"/>
<dbReference type="InterPro" id="IPR003786">
    <property type="entry name" value="FdhD"/>
</dbReference>
<sequence length="280" mass="30104">MRTDACSGQVGWCPAIVRQGDSEVFQREDPILEEAPLSVVINGNAYAVMMVTPDYVDDFVFGFLYTEGIIRAARDVLAWETVATAEGYAVYVQLADGAAEVAHRKARCVVGGSGCGLCGTPCFDGLLRHAPLPDSRVCLTASRVHALLGQMQACQWLNHSTGTAHAAILAGSDGMVVREDIGRHNAVDKTVGVAVRQGWGLARLELLGVSSRLTFEIVQKALSLRVPVIVAISGVSSMAIRVAESHHVTVIGYAREGRMSIYAHGERIVTESEVAEDLWR</sequence>
<dbReference type="GO" id="GO:0006777">
    <property type="term" value="P:Mo-molybdopterin cofactor biosynthetic process"/>
    <property type="evidence" value="ECO:0007669"/>
    <property type="project" value="UniProtKB-UniRule"/>
</dbReference>
<proteinExistence type="inferred from homology"/>
<evidence type="ECO:0000256" key="2">
    <source>
        <dbReference type="ARBA" id="ARBA00023150"/>
    </source>
</evidence>
<keyword evidence="2 3" id="KW-0501">Molybdenum cofactor biosynthesis</keyword>
<dbReference type="GO" id="GO:0005737">
    <property type="term" value="C:cytoplasm"/>
    <property type="evidence" value="ECO:0007669"/>
    <property type="project" value="UniProtKB-SubCell"/>
</dbReference>
<dbReference type="GO" id="GO:0097163">
    <property type="term" value="F:sulfur carrier activity"/>
    <property type="evidence" value="ECO:0007669"/>
    <property type="project" value="UniProtKB-UniRule"/>
</dbReference>
<dbReference type="PANTHER" id="PTHR30592:SF1">
    <property type="entry name" value="SULFUR CARRIER PROTEIN FDHD"/>
    <property type="match status" value="1"/>
</dbReference>
<evidence type="ECO:0000313" key="4">
    <source>
        <dbReference type="EMBL" id="RNF60938.1"/>
    </source>
</evidence>
<name>A0A3M8QX87_9PROT</name>
<comment type="subcellular location">
    <subcellularLocation>
        <location evidence="3">Cytoplasm</location>
    </subcellularLocation>
</comment>
<accession>A0A3M8QX87</accession>
<organism evidence="4">
    <name type="scientific">Acidithiobacillus sulfuriphilus</name>
    <dbReference type="NCBI Taxonomy" id="1867749"/>
    <lineage>
        <taxon>Bacteria</taxon>
        <taxon>Pseudomonadati</taxon>
        <taxon>Pseudomonadota</taxon>
        <taxon>Acidithiobacillia</taxon>
        <taxon>Acidithiobacillales</taxon>
        <taxon>Acidithiobacillaceae</taxon>
        <taxon>Acidithiobacillus</taxon>
    </lineage>
</organism>
<reference evidence="4" key="1">
    <citation type="submission" date="2018-10" db="EMBL/GenBank/DDBJ databases">
        <title>Acidithiobacillus sulfuriphilus sp. nov.: an extremely acidophilic sulfur-oxidizing chemolithotroph isolated from a neutral pH environment.</title>
        <authorList>
            <person name="Falagan C."/>
            <person name="Moya-Beltran A."/>
            <person name="Quatrini R."/>
            <person name="Johnson D.B."/>
        </authorList>
    </citation>
    <scope>NUCLEOTIDE SEQUENCE [LARGE SCALE GENOMIC DNA]</scope>
    <source>
        <strain evidence="4">CJ-2</strain>
    </source>
</reference>
<dbReference type="NCBIfam" id="TIGR00129">
    <property type="entry name" value="fdhD_narQ"/>
    <property type="match status" value="1"/>
</dbReference>
<dbReference type="AlphaFoldDB" id="A0A3M8QX87"/>
<dbReference type="RefSeq" id="WP_123104239.1">
    <property type="nucleotide sequence ID" value="NZ_CP127527.1"/>
</dbReference>
<comment type="function">
    <text evidence="3">Required for formate dehydrogenase (FDH) activity. Acts as a sulfur carrier protein that transfers sulfur from IscS to the molybdenum cofactor prior to its insertion into FDH.</text>
</comment>
<dbReference type="SUPFAM" id="SSF53927">
    <property type="entry name" value="Cytidine deaminase-like"/>
    <property type="match status" value="1"/>
</dbReference>
<feature type="active site" description="Cysteine persulfide intermediate" evidence="3">
    <location>
        <position position="115"/>
    </location>
</feature>
<dbReference type="EMBL" id="RIZI01000172">
    <property type="protein sequence ID" value="RNF60938.1"/>
    <property type="molecule type" value="Genomic_DNA"/>
</dbReference>
<evidence type="ECO:0000256" key="1">
    <source>
        <dbReference type="ARBA" id="ARBA00022490"/>
    </source>
</evidence>
<dbReference type="InterPro" id="IPR016193">
    <property type="entry name" value="Cytidine_deaminase-like"/>
</dbReference>
<dbReference type="PANTHER" id="PTHR30592">
    <property type="entry name" value="FORMATE DEHYDROGENASE"/>
    <property type="match status" value="1"/>
</dbReference>